<keyword evidence="4" id="KW-1185">Reference proteome</keyword>
<name>G4TU44_SERID</name>
<reference evidence="3 4" key="1">
    <citation type="journal article" date="2011" name="PLoS Pathog.">
        <title>Endophytic Life Strategies Decoded by Genome and Transcriptome Analyses of the Mutualistic Root Symbiont Piriformospora indica.</title>
        <authorList>
            <person name="Zuccaro A."/>
            <person name="Lahrmann U."/>
            <person name="Guldener U."/>
            <person name="Langen G."/>
            <person name="Pfiffi S."/>
            <person name="Biedenkopf D."/>
            <person name="Wong P."/>
            <person name="Samans B."/>
            <person name="Grimm C."/>
            <person name="Basiewicz M."/>
            <person name="Murat C."/>
            <person name="Martin F."/>
            <person name="Kogel K.H."/>
        </authorList>
    </citation>
    <scope>NUCLEOTIDE SEQUENCE [LARGE SCALE GENOMIC DNA]</scope>
    <source>
        <strain evidence="3 4">DSM 11827</strain>
    </source>
</reference>
<dbReference type="HOGENOM" id="CLU_462399_0_0_1"/>
<sequence>MSQPNTDENQEIENEDSLVTEIHSTTVQEEKSGIPAALDEDRELLKLLESEHKKRQTRFMDARTALSERQSTLWQAEARQIEAHRLYTLSKNVMDQIKREGQLKPSNRGPRDENSRHGRSLSSMDNSRSALVQQAISTLKNAIAELQAANADLVIAQRNVATSEALLHYCGRSLHAVGFLKNTTKRFIDEEYSATLPTPQLPDAVWQRIFGIMVAGDAELPREPQDIWGEWEFECTPLVLSHVCSSWRRITTSTPALWSGVQLVFTKERALRPDLWNRIIGLSTGSPLTICITLTSDIGNLAGQLSEAFTDDHCVRTIKCQVTDNAISGVKSLLDAIPASQNMIFKGLNVPMAATSNPVKIPSKHAMSVTCITVSNLVLERAPPFFMLPPPPWQHLQTLAVDIPSLLRIDVGGTAPSLRRIVIAQPPHGEQLPSWYDSAVAGFNVEAITASEIAVHPMSRGHVPTLLRYLGRLRYARRLELYGTAIQPILTALKDNADSAQKIWLPALTELIIADYEQHGPVLGLYVAQRLSVAQRSLIAQGEQRIVPLTRVVIRRSPSISQDIVDLIEQHCTAGRKLLGEEKSAAPQSA</sequence>
<dbReference type="InParanoid" id="G4TU44"/>
<keyword evidence="1" id="KW-0175">Coiled coil</keyword>
<dbReference type="EMBL" id="CAFZ01000361">
    <property type="protein sequence ID" value="CCA74837.1"/>
    <property type="molecule type" value="Genomic_DNA"/>
</dbReference>
<dbReference type="Proteomes" id="UP000007148">
    <property type="component" value="Unassembled WGS sequence"/>
</dbReference>
<gene>
    <name evidence="3" type="ORF">PIIN_08806</name>
</gene>
<evidence type="ECO:0000256" key="2">
    <source>
        <dbReference type="SAM" id="MobiDB-lite"/>
    </source>
</evidence>
<comment type="caution">
    <text evidence="3">The sequence shown here is derived from an EMBL/GenBank/DDBJ whole genome shotgun (WGS) entry which is preliminary data.</text>
</comment>
<organism evidence="3 4">
    <name type="scientific">Serendipita indica (strain DSM 11827)</name>
    <name type="common">Root endophyte fungus</name>
    <name type="synonym">Piriformospora indica</name>
    <dbReference type="NCBI Taxonomy" id="1109443"/>
    <lineage>
        <taxon>Eukaryota</taxon>
        <taxon>Fungi</taxon>
        <taxon>Dikarya</taxon>
        <taxon>Basidiomycota</taxon>
        <taxon>Agaricomycotina</taxon>
        <taxon>Agaricomycetes</taxon>
        <taxon>Sebacinales</taxon>
        <taxon>Serendipitaceae</taxon>
        <taxon>Serendipita</taxon>
    </lineage>
</organism>
<protein>
    <submittedName>
        <fullName evidence="3">Uncharacterized protein</fullName>
    </submittedName>
</protein>
<dbReference type="AlphaFoldDB" id="G4TU44"/>
<evidence type="ECO:0000256" key="1">
    <source>
        <dbReference type="SAM" id="Coils"/>
    </source>
</evidence>
<evidence type="ECO:0000313" key="4">
    <source>
        <dbReference type="Proteomes" id="UP000007148"/>
    </source>
</evidence>
<evidence type="ECO:0000313" key="3">
    <source>
        <dbReference type="EMBL" id="CCA74837.1"/>
    </source>
</evidence>
<accession>G4TU44</accession>
<feature type="region of interest" description="Disordered" evidence="2">
    <location>
        <begin position="100"/>
        <end position="127"/>
    </location>
</feature>
<dbReference type="OrthoDB" id="2269034at2759"/>
<proteinExistence type="predicted"/>
<feature type="coiled-coil region" evidence="1">
    <location>
        <begin position="132"/>
        <end position="159"/>
    </location>
</feature>